<protein>
    <recommendedName>
        <fullName evidence="3">Mce/MlaD domain-containing protein</fullName>
    </recommendedName>
</protein>
<feature type="transmembrane region" description="Helical" evidence="2">
    <location>
        <begin position="6"/>
        <end position="26"/>
    </location>
</feature>
<dbReference type="STRING" id="421072.SAMN04488097_2821"/>
<accession>A0A085B811</accession>
<dbReference type="PANTHER" id="PTHR33371:SF4">
    <property type="entry name" value="INTERMEMBRANE PHOSPHOLIPID TRANSPORT SYSTEM BINDING PROTEIN MLAD"/>
    <property type="match status" value="1"/>
</dbReference>
<keyword evidence="1" id="KW-0175">Coiled coil</keyword>
<evidence type="ECO:0000313" key="4">
    <source>
        <dbReference type="EMBL" id="KFC18606.1"/>
    </source>
</evidence>
<dbReference type="RefSeq" id="WP_034972710.1">
    <property type="nucleotide sequence ID" value="NZ_FOFI01000003.1"/>
</dbReference>
<reference evidence="4 6" key="1">
    <citation type="submission" date="2014-07" db="EMBL/GenBank/DDBJ databases">
        <title>Epilithonimonas lactis LMG 22401 Genome.</title>
        <authorList>
            <person name="Pipes S.E."/>
            <person name="Stropko S.J."/>
        </authorList>
    </citation>
    <scope>NUCLEOTIDE SEQUENCE [LARGE SCALE GENOMIC DNA]</scope>
    <source>
        <strain evidence="4 6">LMG 24401</strain>
    </source>
</reference>
<evidence type="ECO:0000259" key="3">
    <source>
        <dbReference type="Pfam" id="PF02470"/>
    </source>
</evidence>
<evidence type="ECO:0000313" key="5">
    <source>
        <dbReference type="EMBL" id="KFC23061.1"/>
    </source>
</evidence>
<sequence>MNKNNIKLGLFVISGLILMMAVFFYIGSGSGIFTSKFELRAKFKNSNGLREGSNVLFSGMQAGSVKSVKLSERDDIEVIMLIDKDIAKHIDNSAKASIGTEGIIGNAVVNILPYGKPGRPVQEKEYLTADTKPGVDEILNTLSASNNNIHDISKSLKNTVHKIDSSQILKLINDKAFAENLKLSILKIRQSTENIENLSSTAEAIITSTRQGKGATGLLLANKDFESQLKQTFNNVNAASNNLNTVSNELITVGKNLQTFSKNIENGKGPVNALITDTVLTKNINNSLYNIEKGTEGFNQNMEALKHNFLFRGYFRKQEKKKRETEKQNLQR</sequence>
<dbReference type="EMBL" id="JPLY01000006">
    <property type="protein sequence ID" value="KFC18606.1"/>
    <property type="molecule type" value="Genomic_DNA"/>
</dbReference>
<feature type="domain" description="Mce/MlaD" evidence="3">
    <location>
        <begin position="38"/>
        <end position="113"/>
    </location>
</feature>
<dbReference type="OrthoDB" id="9771725at2"/>
<keyword evidence="6" id="KW-1185">Reference proteome</keyword>
<dbReference type="Proteomes" id="UP000028623">
    <property type="component" value="Unassembled WGS sequence"/>
</dbReference>
<dbReference type="eggNOG" id="COG1463">
    <property type="taxonomic scope" value="Bacteria"/>
</dbReference>
<dbReference type="AlphaFoldDB" id="A0A085B811"/>
<keyword evidence="2" id="KW-0812">Transmembrane</keyword>
<name>A0A085B811_9FLAO</name>
<feature type="coiled-coil region" evidence="1">
    <location>
        <begin position="222"/>
        <end position="249"/>
    </location>
</feature>
<dbReference type="PANTHER" id="PTHR33371">
    <property type="entry name" value="INTERMEMBRANE PHOSPHOLIPID TRANSPORT SYSTEM BINDING PROTEIN MLAD-RELATED"/>
    <property type="match status" value="1"/>
</dbReference>
<gene>
    <name evidence="5" type="ORF">IO89_00130</name>
    <name evidence="4" type="ORF">IO89_17310</name>
</gene>
<evidence type="ECO:0000256" key="1">
    <source>
        <dbReference type="SAM" id="Coils"/>
    </source>
</evidence>
<dbReference type="EMBL" id="JPLY01000001">
    <property type="protein sequence ID" value="KFC23061.1"/>
    <property type="molecule type" value="Genomic_DNA"/>
</dbReference>
<evidence type="ECO:0000256" key="2">
    <source>
        <dbReference type="SAM" id="Phobius"/>
    </source>
</evidence>
<dbReference type="InterPro" id="IPR052336">
    <property type="entry name" value="MlaD_Phospholipid_Transporter"/>
</dbReference>
<proteinExistence type="predicted"/>
<keyword evidence="2" id="KW-1133">Transmembrane helix</keyword>
<evidence type="ECO:0000313" key="6">
    <source>
        <dbReference type="Proteomes" id="UP000028623"/>
    </source>
</evidence>
<dbReference type="Pfam" id="PF02470">
    <property type="entry name" value="MlaD"/>
    <property type="match status" value="1"/>
</dbReference>
<keyword evidence="2" id="KW-0472">Membrane</keyword>
<organism evidence="4 6">
    <name type="scientific">Epilithonimonas lactis</name>
    <dbReference type="NCBI Taxonomy" id="421072"/>
    <lineage>
        <taxon>Bacteria</taxon>
        <taxon>Pseudomonadati</taxon>
        <taxon>Bacteroidota</taxon>
        <taxon>Flavobacteriia</taxon>
        <taxon>Flavobacteriales</taxon>
        <taxon>Weeksellaceae</taxon>
        <taxon>Chryseobacterium group</taxon>
        <taxon>Epilithonimonas</taxon>
    </lineage>
</organism>
<comment type="caution">
    <text evidence="4">The sequence shown here is derived from an EMBL/GenBank/DDBJ whole genome shotgun (WGS) entry which is preliminary data.</text>
</comment>
<dbReference type="InterPro" id="IPR003399">
    <property type="entry name" value="Mce/MlaD"/>
</dbReference>